<evidence type="ECO:0000313" key="12">
    <source>
        <dbReference type="Proteomes" id="UP000192418"/>
    </source>
</evidence>
<evidence type="ECO:0000313" key="11">
    <source>
        <dbReference type="EMBL" id="SMC63089.1"/>
    </source>
</evidence>
<evidence type="ECO:0000256" key="2">
    <source>
        <dbReference type="ARBA" id="ARBA00005065"/>
    </source>
</evidence>
<gene>
    <name evidence="11" type="ORF">SAMN02746065_10633</name>
</gene>
<keyword evidence="7" id="KW-0479">Metal-binding</keyword>
<dbReference type="Proteomes" id="UP000192418">
    <property type="component" value="Unassembled WGS sequence"/>
</dbReference>
<keyword evidence="12" id="KW-1185">Reference proteome</keyword>
<name>A0A1W2AQR9_9BACT</name>
<dbReference type="InterPro" id="IPR003473">
    <property type="entry name" value="NadA"/>
</dbReference>
<reference evidence="11 12" key="1">
    <citation type="submission" date="2017-04" db="EMBL/GenBank/DDBJ databases">
        <authorList>
            <person name="Afonso C.L."/>
            <person name="Miller P.J."/>
            <person name="Scott M.A."/>
            <person name="Spackman E."/>
            <person name="Goraichik I."/>
            <person name="Dimitrov K.M."/>
            <person name="Suarez D.L."/>
            <person name="Swayne D.E."/>
        </authorList>
    </citation>
    <scope>NUCLEOTIDE SEQUENCE [LARGE SCALE GENOMIC DNA]</scope>
    <source>
        <strain evidence="11 12">DSM 3385</strain>
    </source>
</reference>
<dbReference type="EC" id="2.5.1.72" evidence="3 10"/>
<dbReference type="InterPro" id="IPR036094">
    <property type="entry name" value="NadA_sf"/>
</dbReference>
<comment type="cofactor">
    <cofactor evidence="1">
        <name>[4Fe-4S] cluster</name>
        <dbReference type="ChEBI" id="CHEBI:49883"/>
    </cofactor>
</comment>
<sequence>MNDDVVTIKNRLGNRVVIPAHHYELDEVVDMADFLGDSYKLAVDCSKTRAEYIVFGGVSFMAEGAALLAGSDQKVLIPDPQAGCPMAQMITGEGAKAVYETLSARCDRQIIPIVYMNSHADMKAFCGAHDGTVCTSSNASKIVKRFLDEDKSVFFSPDFNLGINTANDLGIPGHEVVTVRRDGTLEGADPSSARIFLWDGFCHVHKTFTLDDISRLRSSHPDIQIIVHPECEEAVVTASDYAGSTAMIYNTVKDAAPGTVWGIGTEYRFVARMANTFSDKTIIPLRESICHDMSRITLEKLTVSLASVESFIKDKGPLIHPVTVPESLKKDAKKALQRMIDIVEAS</sequence>
<dbReference type="SUPFAM" id="SSF142754">
    <property type="entry name" value="NadA-like"/>
    <property type="match status" value="1"/>
</dbReference>
<dbReference type="NCBIfam" id="NF006883">
    <property type="entry name" value="PRK09375.2-4"/>
    <property type="match status" value="1"/>
</dbReference>
<keyword evidence="5" id="KW-0662">Pyridine nucleotide biosynthesis</keyword>
<comment type="pathway">
    <text evidence="2">Cofactor biosynthesis; NAD(+) biosynthesis; quinolinate from iminoaspartate: step 1/1.</text>
</comment>
<dbReference type="AlphaFoldDB" id="A0A1W2AQR9"/>
<accession>A0A1W2AQR9</accession>
<keyword evidence="6" id="KW-0808">Transferase</keyword>
<keyword evidence="9" id="KW-0411">Iron-sulfur</keyword>
<protein>
    <recommendedName>
        <fullName evidence="3 10">Quinolinate synthase</fullName>
        <ecNumber evidence="3 10">2.5.1.72</ecNumber>
    </recommendedName>
</protein>
<evidence type="ECO:0000256" key="3">
    <source>
        <dbReference type="ARBA" id="ARBA00012669"/>
    </source>
</evidence>
<evidence type="ECO:0000256" key="4">
    <source>
        <dbReference type="ARBA" id="ARBA00022485"/>
    </source>
</evidence>
<keyword evidence="4" id="KW-0004">4Fe-4S</keyword>
<dbReference type="GO" id="GO:0046872">
    <property type="term" value="F:metal ion binding"/>
    <property type="evidence" value="ECO:0007669"/>
    <property type="project" value="UniProtKB-KW"/>
</dbReference>
<keyword evidence="8" id="KW-0408">Iron</keyword>
<evidence type="ECO:0000256" key="8">
    <source>
        <dbReference type="ARBA" id="ARBA00023004"/>
    </source>
</evidence>
<dbReference type="GO" id="GO:0051539">
    <property type="term" value="F:4 iron, 4 sulfur cluster binding"/>
    <property type="evidence" value="ECO:0007669"/>
    <property type="project" value="UniProtKB-KW"/>
</dbReference>
<dbReference type="Gene3D" id="3.40.50.10800">
    <property type="entry name" value="NadA-like"/>
    <property type="match status" value="3"/>
</dbReference>
<evidence type="ECO:0000256" key="9">
    <source>
        <dbReference type="ARBA" id="ARBA00023014"/>
    </source>
</evidence>
<evidence type="ECO:0000256" key="6">
    <source>
        <dbReference type="ARBA" id="ARBA00022679"/>
    </source>
</evidence>
<dbReference type="EMBL" id="FWXY01000006">
    <property type="protein sequence ID" value="SMC63089.1"/>
    <property type="molecule type" value="Genomic_DNA"/>
</dbReference>
<dbReference type="PANTHER" id="PTHR30573">
    <property type="entry name" value="QUINOLINATE SYNTHETASE A"/>
    <property type="match status" value="1"/>
</dbReference>
<dbReference type="STRING" id="1121400.SAMN02746065_10633"/>
<evidence type="ECO:0000256" key="5">
    <source>
        <dbReference type="ARBA" id="ARBA00022642"/>
    </source>
</evidence>
<dbReference type="PANTHER" id="PTHR30573:SF0">
    <property type="entry name" value="QUINOLINATE SYNTHASE, CHLOROPLASTIC"/>
    <property type="match status" value="1"/>
</dbReference>
<dbReference type="RefSeq" id="WP_084067867.1">
    <property type="nucleotide sequence ID" value="NZ_FWXY01000006.1"/>
</dbReference>
<evidence type="ECO:0000256" key="7">
    <source>
        <dbReference type="ARBA" id="ARBA00022723"/>
    </source>
</evidence>
<evidence type="ECO:0000256" key="1">
    <source>
        <dbReference type="ARBA" id="ARBA00001966"/>
    </source>
</evidence>
<dbReference type="Pfam" id="PF02445">
    <property type="entry name" value="NadA"/>
    <property type="match status" value="1"/>
</dbReference>
<proteinExistence type="predicted"/>
<organism evidence="11 12">
    <name type="scientific">Desulfocicer vacuolatum DSM 3385</name>
    <dbReference type="NCBI Taxonomy" id="1121400"/>
    <lineage>
        <taxon>Bacteria</taxon>
        <taxon>Pseudomonadati</taxon>
        <taxon>Thermodesulfobacteriota</taxon>
        <taxon>Desulfobacteria</taxon>
        <taxon>Desulfobacterales</taxon>
        <taxon>Desulfobacteraceae</taxon>
        <taxon>Desulfocicer</taxon>
    </lineage>
</organism>
<dbReference type="NCBIfam" id="TIGR00550">
    <property type="entry name" value="nadA"/>
    <property type="match status" value="1"/>
</dbReference>
<dbReference type="GO" id="GO:0034628">
    <property type="term" value="P:'de novo' NAD+ biosynthetic process from L-aspartate"/>
    <property type="evidence" value="ECO:0007669"/>
    <property type="project" value="TreeGrafter"/>
</dbReference>
<dbReference type="GO" id="GO:0008987">
    <property type="term" value="F:quinolinate synthetase A activity"/>
    <property type="evidence" value="ECO:0007669"/>
    <property type="project" value="UniProtKB-UniRule"/>
</dbReference>
<dbReference type="OrthoDB" id="9801204at2"/>
<evidence type="ECO:0000256" key="10">
    <source>
        <dbReference type="NCBIfam" id="TIGR00550"/>
    </source>
</evidence>
<dbReference type="UniPathway" id="UPA00253">
    <property type="reaction ID" value="UER00327"/>
</dbReference>